<comment type="caution">
    <text evidence="1">The sequence shown here is derived from an EMBL/GenBank/DDBJ whole genome shotgun (WGS) entry which is preliminary data.</text>
</comment>
<accession>A0ABQ9HBJ3</accession>
<dbReference type="EMBL" id="JARBHB010000006">
    <property type="protein sequence ID" value="KAJ8881556.1"/>
    <property type="molecule type" value="Genomic_DNA"/>
</dbReference>
<gene>
    <name evidence="1" type="ORF">PR048_018039</name>
</gene>
<keyword evidence="2" id="KW-1185">Reference proteome</keyword>
<sequence length="131" mass="15066">MDQNVTKTLKAHYKKCLLTDIGSQPNADITSLLKQFNIKDANDNINTDFPDEEIIKEITEPVDDMIQEASEARFTVNCDEAVSAANTLLQWCEERGFDYEQIVMLKDIQDQALTDSFRKKKQKTIPDFFKV</sequence>
<name>A0ABQ9HBJ3_9NEOP</name>
<dbReference type="Proteomes" id="UP001159363">
    <property type="component" value="Chromosome 5"/>
</dbReference>
<evidence type="ECO:0000313" key="2">
    <source>
        <dbReference type="Proteomes" id="UP001159363"/>
    </source>
</evidence>
<organism evidence="1 2">
    <name type="scientific">Dryococelus australis</name>
    <dbReference type="NCBI Taxonomy" id="614101"/>
    <lineage>
        <taxon>Eukaryota</taxon>
        <taxon>Metazoa</taxon>
        <taxon>Ecdysozoa</taxon>
        <taxon>Arthropoda</taxon>
        <taxon>Hexapoda</taxon>
        <taxon>Insecta</taxon>
        <taxon>Pterygota</taxon>
        <taxon>Neoptera</taxon>
        <taxon>Polyneoptera</taxon>
        <taxon>Phasmatodea</taxon>
        <taxon>Verophasmatodea</taxon>
        <taxon>Anareolatae</taxon>
        <taxon>Phasmatidae</taxon>
        <taxon>Eurycanthinae</taxon>
        <taxon>Dryococelus</taxon>
    </lineage>
</organism>
<protein>
    <submittedName>
        <fullName evidence="1">Uncharacterized protein</fullName>
    </submittedName>
</protein>
<evidence type="ECO:0000313" key="1">
    <source>
        <dbReference type="EMBL" id="KAJ8881556.1"/>
    </source>
</evidence>
<proteinExistence type="predicted"/>
<reference evidence="1 2" key="1">
    <citation type="submission" date="2023-02" db="EMBL/GenBank/DDBJ databases">
        <title>LHISI_Scaffold_Assembly.</title>
        <authorList>
            <person name="Stuart O.P."/>
            <person name="Cleave R."/>
            <person name="Magrath M.J.L."/>
            <person name="Mikheyev A.S."/>
        </authorList>
    </citation>
    <scope>NUCLEOTIDE SEQUENCE [LARGE SCALE GENOMIC DNA]</scope>
    <source>
        <strain evidence="1">Daus_M_001</strain>
        <tissue evidence="1">Leg muscle</tissue>
    </source>
</reference>